<dbReference type="OrthoDB" id="9788336at2"/>
<evidence type="ECO:0000313" key="11">
    <source>
        <dbReference type="EMBL" id="AEV66875.1"/>
    </source>
</evidence>
<dbReference type="InterPro" id="IPR036935">
    <property type="entry name" value="Ribosomal_bL9_N_sf"/>
</dbReference>
<keyword evidence="12" id="KW-1185">Reference proteome</keyword>
<feature type="domain" description="Large ribosomal subunit protein bL9 C-terminal" evidence="10">
    <location>
        <begin position="63"/>
        <end position="146"/>
    </location>
</feature>
<dbReference type="HAMAP" id="MF_00503">
    <property type="entry name" value="Ribosomal_bL9"/>
    <property type="match status" value="1"/>
</dbReference>
<gene>
    <name evidence="7" type="primary">rplI</name>
    <name evidence="11" type="ordered locus">Clocl_0123</name>
</gene>
<evidence type="ECO:0000256" key="2">
    <source>
        <dbReference type="ARBA" id="ARBA00022730"/>
    </source>
</evidence>
<dbReference type="RefSeq" id="WP_014253513.1">
    <property type="nucleotide sequence ID" value="NC_016627.1"/>
</dbReference>
<evidence type="ECO:0000256" key="8">
    <source>
        <dbReference type="SAM" id="Coils"/>
    </source>
</evidence>
<evidence type="ECO:0000313" key="12">
    <source>
        <dbReference type="Proteomes" id="UP000005435"/>
    </source>
</evidence>
<feature type="domain" description="Ribosomal protein L9" evidence="9">
    <location>
        <begin position="1"/>
        <end position="46"/>
    </location>
</feature>
<dbReference type="eggNOG" id="COG0359">
    <property type="taxonomic scope" value="Bacteria"/>
</dbReference>
<dbReference type="STRING" id="720554.Clocl_0123"/>
<dbReference type="InterPro" id="IPR000244">
    <property type="entry name" value="Ribosomal_bL9"/>
</dbReference>
<organism evidence="11 12">
    <name type="scientific">Acetivibrio clariflavus (strain DSM 19732 / NBRC 101661 / EBR45)</name>
    <name type="common">Clostridium clariflavum</name>
    <dbReference type="NCBI Taxonomy" id="720554"/>
    <lineage>
        <taxon>Bacteria</taxon>
        <taxon>Bacillati</taxon>
        <taxon>Bacillota</taxon>
        <taxon>Clostridia</taxon>
        <taxon>Eubacteriales</taxon>
        <taxon>Oscillospiraceae</taxon>
        <taxon>Acetivibrio</taxon>
    </lineage>
</organism>
<keyword evidence="2 7" id="KW-0699">rRNA-binding</keyword>
<protein>
    <recommendedName>
        <fullName evidence="6 7">Large ribosomal subunit protein bL9</fullName>
    </recommendedName>
</protein>
<dbReference type="InterPro" id="IPR036791">
    <property type="entry name" value="Ribosomal_bL9_C_sf"/>
</dbReference>
<proteinExistence type="inferred from homology"/>
<dbReference type="Gene3D" id="3.40.5.10">
    <property type="entry name" value="Ribosomal protein L9, N-terminal domain"/>
    <property type="match status" value="1"/>
</dbReference>
<keyword evidence="3 7" id="KW-0694">RNA-binding</keyword>
<dbReference type="FunFam" id="3.10.430.100:FF:000002">
    <property type="entry name" value="50S ribosomal protein L9"/>
    <property type="match status" value="1"/>
</dbReference>
<dbReference type="HOGENOM" id="CLU_078938_3_0_9"/>
<comment type="function">
    <text evidence="7">Binds to the 23S rRNA.</text>
</comment>
<reference evidence="12" key="1">
    <citation type="submission" date="2011-12" db="EMBL/GenBank/DDBJ databases">
        <title>Complete sequence of Clostridium clariflavum DSM 19732.</title>
        <authorList>
            <consortium name="US DOE Joint Genome Institute"/>
            <person name="Lucas S."/>
            <person name="Han J."/>
            <person name="Lapidus A."/>
            <person name="Cheng J.-F."/>
            <person name="Goodwin L."/>
            <person name="Pitluck S."/>
            <person name="Peters L."/>
            <person name="Teshima H."/>
            <person name="Detter J.C."/>
            <person name="Han C."/>
            <person name="Tapia R."/>
            <person name="Land M."/>
            <person name="Hauser L."/>
            <person name="Kyrpides N."/>
            <person name="Ivanova N."/>
            <person name="Pagani I."/>
            <person name="Kitzmiller T."/>
            <person name="Lynd L."/>
            <person name="Izquierdo J."/>
            <person name="Woyke T."/>
        </authorList>
    </citation>
    <scope>NUCLEOTIDE SEQUENCE [LARGE SCALE GENOMIC DNA]</scope>
    <source>
        <strain evidence="12">DSM 19732 / NBRC 101661 / EBR45</strain>
    </source>
</reference>
<evidence type="ECO:0000256" key="7">
    <source>
        <dbReference type="HAMAP-Rule" id="MF_00503"/>
    </source>
</evidence>
<dbReference type="Pfam" id="PF01281">
    <property type="entry name" value="Ribosomal_L9_N"/>
    <property type="match status" value="1"/>
</dbReference>
<dbReference type="Pfam" id="PF03948">
    <property type="entry name" value="Ribosomal_L9_C"/>
    <property type="match status" value="1"/>
</dbReference>
<dbReference type="SUPFAM" id="SSF55653">
    <property type="entry name" value="Ribosomal protein L9 C-domain"/>
    <property type="match status" value="1"/>
</dbReference>
<dbReference type="EMBL" id="CP003065">
    <property type="protein sequence ID" value="AEV66875.1"/>
    <property type="molecule type" value="Genomic_DNA"/>
</dbReference>
<accession>G8M068</accession>
<dbReference type="Proteomes" id="UP000005435">
    <property type="component" value="Chromosome"/>
</dbReference>
<dbReference type="InterPro" id="IPR020594">
    <property type="entry name" value="Ribosomal_bL9_bac/chp"/>
</dbReference>
<keyword evidence="8" id="KW-0175">Coiled coil</keyword>
<keyword evidence="4 7" id="KW-0689">Ribosomal protein</keyword>
<dbReference type="PANTHER" id="PTHR21368">
    <property type="entry name" value="50S RIBOSOMAL PROTEIN L9"/>
    <property type="match status" value="1"/>
</dbReference>
<evidence type="ECO:0000259" key="10">
    <source>
        <dbReference type="Pfam" id="PF03948"/>
    </source>
</evidence>
<evidence type="ECO:0000256" key="6">
    <source>
        <dbReference type="ARBA" id="ARBA00035292"/>
    </source>
</evidence>
<dbReference type="Gene3D" id="3.10.430.100">
    <property type="entry name" value="Ribosomal protein L9, C-terminal domain"/>
    <property type="match status" value="1"/>
</dbReference>
<dbReference type="InterPro" id="IPR020069">
    <property type="entry name" value="Ribosomal_bL9_C"/>
</dbReference>
<dbReference type="GO" id="GO:1990904">
    <property type="term" value="C:ribonucleoprotein complex"/>
    <property type="evidence" value="ECO:0007669"/>
    <property type="project" value="UniProtKB-KW"/>
</dbReference>
<dbReference type="GO" id="GO:0003735">
    <property type="term" value="F:structural constituent of ribosome"/>
    <property type="evidence" value="ECO:0007669"/>
    <property type="project" value="InterPro"/>
</dbReference>
<dbReference type="GO" id="GO:0019843">
    <property type="term" value="F:rRNA binding"/>
    <property type="evidence" value="ECO:0007669"/>
    <property type="project" value="UniProtKB-UniRule"/>
</dbReference>
<sequence length="148" mass="16396">MKVILKEDVKGLGKKESMVDVSDGYARNFLIPKGLAVEANSSNINIMNSKKEAEKIKKEKELQQAKELAEKLKSITVVFKTKAGESGKLFGSITSKDVADKLLKDHKLDIDKKKINMPDSLKSLGTYEVEVKLYPGVTGKLSIKVEQE</sequence>
<dbReference type="AlphaFoldDB" id="G8M068"/>
<comment type="similarity">
    <text evidence="1 7">Belongs to the bacterial ribosomal protein bL9 family.</text>
</comment>
<feature type="coiled-coil region" evidence="8">
    <location>
        <begin position="46"/>
        <end position="75"/>
    </location>
</feature>
<evidence type="ECO:0000259" key="9">
    <source>
        <dbReference type="Pfam" id="PF01281"/>
    </source>
</evidence>
<dbReference type="KEGG" id="ccl:Clocl_0123"/>
<evidence type="ECO:0000256" key="1">
    <source>
        <dbReference type="ARBA" id="ARBA00010605"/>
    </source>
</evidence>
<keyword evidence="5 7" id="KW-0687">Ribonucleoprotein</keyword>
<evidence type="ECO:0000256" key="4">
    <source>
        <dbReference type="ARBA" id="ARBA00022980"/>
    </source>
</evidence>
<evidence type="ECO:0000256" key="5">
    <source>
        <dbReference type="ARBA" id="ARBA00023274"/>
    </source>
</evidence>
<dbReference type="GO" id="GO:0005840">
    <property type="term" value="C:ribosome"/>
    <property type="evidence" value="ECO:0007669"/>
    <property type="project" value="UniProtKB-KW"/>
</dbReference>
<evidence type="ECO:0000256" key="3">
    <source>
        <dbReference type="ARBA" id="ARBA00022884"/>
    </source>
</evidence>
<reference evidence="11 12" key="2">
    <citation type="journal article" date="2012" name="Stand. Genomic Sci.">
        <title>Complete Genome Sequence of Clostridium clariflavum DSM 19732.</title>
        <authorList>
            <person name="Izquierdo J.A."/>
            <person name="Goodwin L."/>
            <person name="Davenport K.W."/>
            <person name="Teshima H."/>
            <person name="Bruce D."/>
            <person name="Detter C."/>
            <person name="Tapia R."/>
            <person name="Han S."/>
            <person name="Land M."/>
            <person name="Hauser L."/>
            <person name="Jeffries C.D."/>
            <person name="Han J."/>
            <person name="Pitluck S."/>
            <person name="Nolan M."/>
            <person name="Chen A."/>
            <person name="Huntemann M."/>
            <person name="Mavromatis K."/>
            <person name="Mikhailova N."/>
            <person name="Liolios K."/>
            <person name="Woyke T."/>
            <person name="Lynd L.R."/>
        </authorList>
    </citation>
    <scope>NUCLEOTIDE SEQUENCE [LARGE SCALE GENOMIC DNA]</scope>
    <source>
        <strain evidence="12">DSM 19732 / NBRC 101661 / EBR45</strain>
    </source>
</reference>
<dbReference type="NCBIfam" id="TIGR00158">
    <property type="entry name" value="L9"/>
    <property type="match status" value="1"/>
</dbReference>
<dbReference type="InterPro" id="IPR020070">
    <property type="entry name" value="Ribosomal_bL9_N"/>
</dbReference>
<dbReference type="GO" id="GO:0006412">
    <property type="term" value="P:translation"/>
    <property type="evidence" value="ECO:0007669"/>
    <property type="project" value="UniProtKB-UniRule"/>
</dbReference>
<name>G8M068_ACECE</name>
<dbReference type="SUPFAM" id="SSF55658">
    <property type="entry name" value="L9 N-domain-like"/>
    <property type="match status" value="1"/>
</dbReference>
<dbReference type="InterPro" id="IPR009027">
    <property type="entry name" value="Ribosomal_bL9/RNase_H1_N"/>
</dbReference>